<dbReference type="SUPFAM" id="SSF53254">
    <property type="entry name" value="Phosphoglycerate mutase-like"/>
    <property type="match status" value="1"/>
</dbReference>
<dbReference type="GO" id="GO:0016791">
    <property type="term" value="F:phosphatase activity"/>
    <property type="evidence" value="ECO:0007669"/>
    <property type="project" value="TreeGrafter"/>
</dbReference>
<dbReference type="Proteomes" id="UP000030002">
    <property type="component" value="Unassembled WGS sequence"/>
</dbReference>
<dbReference type="InterPro" id="IPR013078">
    <property type="entry name" value="His_Pase_superF_clade-1"/>
</dbReference>
<feature type="binding site" evidence="4">
    <location>
        <begin position="23"/>
        <end position="30"/>
    </location>
    <ligand>
        <name>substrate</name>
    </ligand>
</feature>
<protein>
    <submittedName>
        <fullName evidence="5">Histidine phosphatase</fullName>
    </submittedName>
</protein>
<feature type="active site" description="Proton donor/acceptor" evidence="3">
    <location>
        <position position="97"/>
    </location>
</feature>
<dbReference type="Gene3D" id="3.40.50.1240">
    <property type="entry name" value="Phosphoglycerate mutase-like"/>
    <property type="match status" value="1"/>
</dbReference>
<dbReference type="SMART" id="SM00855">
    <property type="entry name" value="PGAM"/>
    <property type="match status" value="1"/>
</dbReference>
<evidence type="ECO:0000313" key="6">
    <source>
        <dbReference type="Proteomes" id="UP000030002"/>
    </source>
</evidence>
<dbReference type="InterPro" id="IPR029033">
    <property type="entry name" value="His_PPase_superfam"/>
</dbReference>
<name>A0A0A0IXN2_9MICO</name>
<dbReference type="Pfam" id="PF00300">
    <property type="entry name" value="His_Phos_1"/>
    <property type="match status" value="1"/>
</dbReference>
<evidence type="ECO:0000256" key="3">
    <source>
        <dbReference type="PIRSR" id="PIRSR613078-1"/>
    </source>
</evidence>
<sequence>MKPGPNERVMRGDAAPRRLVVLRHGETTHNAAGIWQGQLDSPLSERGVGQAEAAARALASFAPVRVVASDLARARVTGETVARVDGIPVTTDERFREIHAGDWQGLTGDEVRASYPEDMDRLLRGEDFKRGGHGESVADVAARCRAGVEALLEDLGPGECAIIATHGVAGRALAADLVGMDQQTSWKALGGLGNCHWAELVEGRAGWRIQTWNQSAATAMARDEALA</sequence>
<dbReference type="InterPro" id="IPR001345">
    <property type="entry name" value="PG/BPGM_mutase_AS"/>
</dbReference>
<dbReference type="CDD" id="cd07067">
    <property type="entry name" value="HP_PGM_like"/>
    <property type="match status" value="1"/>
</dbReference>
<dbReference type="PROSITE" id="PS00175">
    <property type="entry name" value="PG_MUTASE"/>
    <property type="match status" value="1"/>
</dbReference>
<dbReference type="InterPro" id="IPR050275">
    <property type="entry name" value="PGM_Phosphatase"/>
</dbReference>
<reference evidence="5 6" key="1">
    <citation type="submission" date="2013-08" db="EMBL/GenBank/DDBJ databases">
        <title>The genome sequence of Knoellia sinensis.</title>
        <authorList>
            <person name="Zhu W."/>
            <person name="Wang G."/>
        </authorList>
    </citation>
    <scope>NUCLEOTIDE SEQUENCE [LARGE SCALE GENOMIC DNA]</scope>
    <source>
        <strain evidence="5 6">KCTC 19936</strain>
    </source>
</reference>
<organism evidence="5 6">
    <name type="scientific">Knoellia sinensis KCTC 19936</name>
    <dbReference type="NCBI Taxonomy" id="1385520"/>
    <lineage>
        <taxon>Bacteria</taxon>
        <taxon>Bacillati</taxon>
        <taxon>Actinomycetota</taxon>
        <taxon>Actinomycetes</taxon>
        <taxon>Micrococcales</taxon>
        <taxon>Intrasporangiaceae</taxon>
        <taxon>Knoellia</taxon>
    </lineage>
</organism>
<gene>
    <name evidence="5" type="ORF">N802_10035</name>
</gene>
<evidence type="ECO:0000256" key="4">
    <source>
        <dbReference type="PIRSR" id="PIRSR613078-2"/>
    </source>
</evidence>
<feature type="active site" description="Tele-phosphohistidine intermediate" evidence="3">
    <location>
        <position position="24"/>
    </location>
</feature>
<dbReference type="PANTHER" id="PTHR48100">
    <property type="entry name" value="BROAD-SPECIFICITY PHOSPHATASE YOR283W-RELATED"/>
    <property type="match status" value="1"/>
</dbReference>
<feature type="binding site" evidence="4">
    <location>
        <position position="73"/>
    </location>
    <ligand>
        <name>substrate</name>
    </ligand>
</feature>
<dbReference type="PANTHER" id="PTHR48100:SF1">
    <property type="entry name" value="HISTIDINE PHOSPHATASE FAMILY PROTEIN-RELATED"/>
    <property type="match status" value="1"/>
</dbReference>
<keyword evidence="6" id="KW-1185">Reference proteome</keyword>
<evidence type="ECO:0000313" key="5">
    <source>
        <dbReference type="EMBL" id="KGN29955.1"/>
    </source>
</evidence>
<accession>A0A0A0IXN2</accession>
<proteinExistence type="predicted"/>
<evidence type="ECO:0000256" key="1">
    <source>
        <dbReference type="ARBA" id="ARBA00023152"/>
    </source>
</evidence>
<dbReference type="GO" id="GO:0005737">
    <property type="term" value="C:cytoplasm"/>
    <property type="evidence" value="ECO:0007669"/>
    <property type="project" value="TreeGrafter"/>
</dbReference>
<dbReference type="AlphaFoldDB" id="A0A0A0IXN2"/>
<evidence type="ECO:0000256" key="2">
    <source>
        <dbReference type="ARBA" id="ARBA00023235"/>
    </source>
</evidence>
<keyword evidence="1" id="KW-0324">Glycolysis</keyword>
<keyword evidence="2" id="KW-0413">Isomerase</keyword>
<dbReference type="eggNOG" id="COG0406">
    <property type="taxonomic scope" value="Bacteria"/>
</dbReference>
<dbReference type="EMBL" id="AVPJ01000024">
    <property type="protein sequence ID" value="KGN29955.1"/>
    <property type="molecule type" value="Genomic_DNA"/>
</dbReference>
<dbReference type="STRING" id="1385520.N802_10035"/>
<comment type="caution">
    <text evidence="5">The sequence shown here is derived from an EMBL/GenBank/DDBJ whole genome shotgun (WGS) entry which is preliminary data.</text>
</comment>